<protein>
    <submittedName>
        <fullName evidence="1">Uncharacterized protein</fullName>
    </submittedName>
</protein>
<keyword evidence="2" id="KW-1185">Reference proteome</keyword>
<reference evidence="1" key="1">
    <citation type="submission" date="2020-11" db="EMBL/GenBank/DDBJ databases">
        <title>Adaptations for nitrogen fixation in a non-lichenized fungal sporocarp promotes dispersal by wood-feeding termites.</title>
        <authorList>
            <consortium name="DOE Joint Genome Institute"/>
            <person name="Koch R.A."/>
            <person name="Yoon G."/>
            <person name="Arayal U."/>
            <person name="Lail K."/>
            <person name="Amirebrahimi M."/>
            <person name="Labutti K."/>
            <person name="Lipzen A."/>
            <person name="Riley R."/>
            <person name="Barry K."/>
            <person name="Henrissat B."/>
            <person name="Grigoriev I.V."/>
            <person name="Herr J.R."/>
            <person name="Aime M.C."/>
        </authorList>
    </citation>
    <scope>NUCLEOTIDE SEQUENCE</scope>
    <source>
        <strain evidence="1">MCA 3950</strain>
    </source>
</reference>
<dbReference type="OrthoDB" id="3678961at2759"/>
<dbReference type="SUPFAM" id="SSF56973">
    <property type="entry name" value="Aerolisin/ETX pore-forming domain"/>
    <property type="match status" value="1"/>
</dbReference>
<evidence type="ECO:0000313" key="1">
    <source>
        <dbReference type="EMBL" id="KAG7449745.1"/>
    </source>
</evidence>
<evidence type="ECO:0000313" key="2">
    <source>
        <dbReference type="Proteomes" id="UP000812287"/>
    </source>
</evidence>
<proteinExistence type="predicted"/>
<dbReference type="RefSeq" id="XP_043043245.1">
    <property type="nucleotide sequence ID" value="XM_043188673.1"/>
</dbReference>
<gene>
    <name evidence="1" type="ORF">BT62DRAFT_963208</name>
</gene>
<name>A0A9P7W0E7_9AGAR</name>
<dbReference type="Proteomes" id="UP000812287">
    <property type="component" value="Unassembled WGS sequence"/>
</dbReference>
<sequence>MSEPFSKHITYTPSGGDALVKSYKSTIYEDKGDQAFYAAIDTYLVDATWVPKMSWENNTSAAQSYALTYTTELKVTKGSEVTTSIKIAGAFRGLSISMGTSVKEFNAYETTDTTTKTITLNVPAKSTLTFYQRRYRFRDTMFFILDAWNEMWKAGSWGSYKLTKKACVVEIMSEDYLTADAKLDDSTTGTMVVKKVPRATLESSYSARKRENLTDRAKEVLDDIGA</sequence>
<comment type="caution">
    <text evidence="1">The sequence shown here is derived from an EMBL/GenBank/DDBJ whole genome shotgun (WGS) entry which is preliminary data.</text>
</comment>
<dbReference type="EMBL" id="MU250527">
    <property type="protein sequence ID" value="KAG7449745.1"/>
    <property type="molecule type" value="Genomic_DNA"/>
</dbReference>
<accession>A0A9P7W0E7</accession>
<dbReference type="GeneID" id="66110970"/>
<organism evidence="1 2">
    <name type="scientific">Guyanagaster necrorhizus</name>
    <dbReference type="NCBI Taxonomy" id="856835"/>
    <lineage>
        <taxon>Eukaryota</taxon>
        <taxon>Fungi</taxon>
        <taxon>Dikarya</taxon>
        <taxon>Basidiomycota</taxon>
        <taxon>Agaricomycotina</taxon>
        <taxon>Agaricomycetes</taxon>
        <taxon>Agaricomycetidae</taxon>
        <taxon>Agaricales</taxon>
        <taxon>Marasmiineae</taxon>
        <taxon>Physalacriaceae</taxon>
        <taxon>Guyanagaster</taxon>
    </lineage>
</organism>
<dbReference type="AlphaFoldDB" id="A0A9P7W0E7"/>